<dbReference type="InterPro" id="IPR050366">
    <property type="entry name" value="BP-dependent_transpt_permease"/>
</dbReference>
<organism evidence="10">
    <name type="scientific">freshwater metagenome</name>
    <dbReference type="NCBI Taxonomy" id="449393"/>
    <lineage>
        <taxon>unclassified sequences</taxon>
        <taxon>metagenomes</taxon>
        <taxon>ecological metagenomes</taxon>
    </lineage>
</organism>
<name>A0A6J6QHZ4_9ZZZZ</name>
<dbReference type="PROSITE" id="PS50928">
    <property type="entry name" value="ABC_TM1"/>
    <property type="match status" value="1"/>
</dbReference>
<gene>
    <name evidence="9" type="ORF">UFOPK2254_00832</name>
    <name evidence="10" type="ORF">UFOPK2646_00933</name>
</gene>
<feature type="transmembrane region" description="Helical" evidence="7">
    <location>
        <begin position="124"/>
        <end position="143"/>
    </location>
</feature>
<dbReference type="Pfam" id="PF00528">
    <property type="entry name" value="BPD_transp_1"/>
    <property type="match status" value="1"/>
</dbReference>
<evidence type="ECO:0000256" key="7">
    <source>
        <dbReference type="SAM" id="Phobius"/>
    </source>
</evidence>
<evidence type="ECO:0000256" key="5">
    <source>
        <dbReference type="ARBA" id="ARBA00022989"/>
    </source>
</evidence>
<dbReference type="CDD" id="cd06261">
    <property type="entry name" value="TM_PBP2"/>
    <property type="match status" value="1"/>
</dbReference>
<comment type="subcellular location">
    <subcellularLocation>
        <location evidence="1">Cell membrane</location>
        <topology evidence="1">Multi-pass membrane protein</topology>
    </subcellularLocation>
</comment>
<dbReference type="InterPro" id="IPR035906">
    <property type="entry name" value="MetI-like_sf"/>
</dbReference>
<evidence type="ECO:0000256" key="6">
    <source>
        <dbReference type="ARBA" id="ARBA00023136"/>
    </source>
</evidence>
<dbReference type="PANTHER" id="PTHR43386">
    <property type="entry name" value="OLIGOPEPTIDE TRANSPORT SYSTEM PERMEASE PROTEIN APPC"/>
    <property type="match status" value="1"/>
</dbReference>
<keyword evidence="2" id="KW-0813">Transport</keyword>
<keyword evidence="4 7" id="KW-0812">Transmembrane</keyword>
<accession>A0A6J6QHZ4</accession>
<keyword evidence="6 7" id="KW-0472">Membrane</keyword>
<feature type="transmembrane region" description="Helical" evidence="7">
    <location>
        <begin position="163"/>
        <end position="189"/>
    </location>
</feature>
<evidence type="ECO:0000313" key="9">
    <source>
        <dbReference type="EMBL" id="CAB4662435.1"/>
    </source>
</evidence>
<keyword evidence="5 7" id="KW-1133">Transmembrane helix</keyword>
<evidence type="ECO:0000256" key="3">
    <source>
        <dbReference type="ARBA" id="ARBA00022475"/>
    </source>
</evidence>
<evidence type="ECO:0000256" key="1">
    <source>
        <dbReference type="ARBA" id="ARBA00004651"/>
    </source>
</evidence>
<feature type="domain" description="ABC transmembrane type-1" evidence="8">
    <location>
        <begin position="1"/>
        <end position="185"/>
    </location>
</feature>
<dbReference type="InterPro" id="IPR000515">
    <property type="entry name" value="MetI-like"/>
</dbReference>
<sequence length="196" mass="21103">MATAAVLAPFIIGTIIGAICGYFSGWIDTFVMRVADVVVAFPFYVLVISLVFILGNGVSSIFIAISLVSWVAYARIVRGETLIVRSKEFIEAAQTGGISNRKIITRHVLPNVITQAVVYAMSDIVLNIGVIVTLSYFGLGIVPPTPDWGRMISEGQQFLAGGYYYLTVLPAIAVIITSLGLSFIGDGLAQLLRVKR</sequence>
<dbReference type="PANTHER" id="PTHR43386:SF1">
    <property type="entry name" value="D,D-DIPEPTIDE TRANSPORT SYSTEM PERMEASE PROTEIN DDPC-RELATED"/>
    <property type="match status" value="1"/>
</dbReference>
<protein>
    <submittedName>
        <fullName evidence="10">Unannotated protein</fullName>
    </submittedName>
</protein>
<feature type="transmembrane region" description="Helical" evidence="7">
    <location>
        <begin position="34"/>
        <end position="54"/>
    </location>
</feature>
<reference evidence="10" key="1">
    <citation type="submission" date="2020-05" db="EMBL/GenBank/DDBJ databases">
        <authorList>
            <person name="Chiriac C."/>
            <person name="Salcher M."/>
            <person name="Ghai R."/>
            <person name="Kavagutti S V."/>
        </authorList>
    </citation>
    <scope>NUCLEOTIDE SEQUENCE</scope>
</reference>
<dbReference type="Gene3D" id="1.10.3720.10">
    <property type="entry name" value="MetI-like"/>
    <property type="match status" value="1"/>
</dbReference>
<dbReference type="SUPFAM" id="SSF161098">
    <property type="entry name" value="MetI-like"/>
    <property type="match status" value="1"/>
</dbReference>
<evidence type="ECO:0000313" key="10">
    <source>
        <dbReference type="EMBL" id="CAB4710162.1"/>
    </source>
</evidence>
<dbReference type="GO" id="GO:0055085">
    <property type="term" value="P:transmembrane transport"/>
    <property type="evidence" value="ECO:0007669"/>
    <property type="project" value="InterPro"/>
</dbReference>
<dbReference type="EMBL" id="CAEZYB010000111">
    <property type="protein sequence ID" value="CAB4710162.1"/>
    <property type="molecule type" value="Genomic_DNA"/>
</dbReference>
<evidence type="ECO:0000259" key="8">
    <source>
        <dbReference type="PROSITE" id="PS50928"/>
    </source>
</evidence>
<dbReference type="GO" id="GO:0005886">
    <property type="term" value="C:plasma membrane"/>
    <property type="evidence" value="ECO:0007669"/>
    <property type="project" value="UniProtKB-SubCell"/>
</dbReference>
<evidence type="ECO:0000256" key="2">
    <source>
        <dbReference type="ARBA" id="ARBA00022448"/>
    </source>
</evidence>
<dbReference type="EMBL" id="CAEZWO010000074">
    <property type="protein sequence ID" value="CAB4662435.1"/>
    <property type="molecule type" value="Genomic_DNA"/>
</dbReference>
<keyword evidence="3" id="KW-1003">Cell membrane</keyword>
<proteinExistence type="predicted"/>
<dbReference type="AlphaFoldDB" id="A0A6J6QHZ4"/>
<evidence type="ECO:0000256" key="4">
    <source>
        <dbReference type="ARBA" id="ARBA00022692"/>
    </source>
</evidence>
<feature type="transmembrane region" description="Helical" evidence="7">
    <location>
        <begin position="6"/>
        <end position="27"/>
    </location>
</feature>